<organism evidence="2 3">
    <name type="scientific">Alistipes onderdonkii</name>
    <dbReference type="NCBI Taxonomy" id="328813"/>
    <lineage>
        <taxon>Bacteria</taxon>
        <taxon>Pseudomonadati</taxon>
        <taxon>Bacteroidota</taxon>
        <taxon>Bacteroidia</taxon>
        <taxon>Bacteroidales</taxon>
        <taxon>Rikenellaceae</taxon>
        <taxon>Alistipes</taxon>
    </lineage>
</organism>
<dbReference type="AlphaFoldDB" id="A0A1Y3QV21"/>
<sequence>MKKIYNLLLFTVLAAGLAACSSDEEKTDVAGPAAGNLQIIMRTPQAAAGRGPVYRTGDFRILAFKKTGTDYVYMQDIPLAGMNFDGTALTGTVQFPAGDYKFLPSYGLVTPGNYTWPDFTDATLSDALYVTHTGENFPAAFMLNTPLDAVPAYTVSLDGPKQTVSATLRRAVSRVDVLFIRAEKDAATGVYTEKPGADVFGPEKLAGVNLAYTGANSRLGLSGEKVSGLSDVSHTIGTPADVVTIGTGESTVVGADKYDFENVQPADIISGSAHLKGTYLIPNPDNTATTGFSMQLTSGEGSARTIALRDKIPVERNKATLIRIYVLGENVFTTGVDFEVEVDTVWDGSNFVDGEID</sequence>
<dbReference type="OrthoDB" id="1093508at2"/>
<dbReference type="eggNOG" id="ENOG502ZVPH">
    <property type="taxonomic scope" value="Bacteria"/>
</dbReference>
<dbReference type="EMBL" id="NFHB01000004">
    <property type="protein sequence ID" value="OUN03456.1"/>
    <property type="molecule type" value="Genomic_DNA"/>
</dbReference>
<evidence type="ECO:0000313" key="3">
    <source>
        <dbReference type="Proteomes" id="UP000195772"/>
    </source>
</evidence>
<dbReference type="RefSeq" id="WP_018696411.1">
    <property type="nucleotide sequence ID" value="NZ_AP025562.1"/>
</dbReference>
<keyword evidence="1" id="KW-0732">Signal</keyword>
<proteinExistence type="predicted"/>
<feature type="chain" id="PRO_5011011461" description="Fimbrillin family protein" evidence="1">
    <location>
        <begin position="22"/>
        <end position="357"/>
    </location>
</feature>
<name>A0A1Y3QV21_9BACT</name>
<dbReference type="PROSITE" id="PS51257">
    <property type="entry name" value="PROKAR_LIPOPROTEIN"/>
    <property type="match status" value="1"/>
</dbReference>
<comment type="caution">
    <text evidence="2">The sequence shown here is derived from an EMBL/GenBank/DDBJ whole genome shotgun (WGS) entry which is preliminary data.</text>
</comment>
<evidence type="ECO:0000313" key="2">
    <source>
        <dbReference type="EMBL" id="OUN03456.1"/>
    </source>
</evidence>
<feature type="signal peptide" evidence="1">
    <location>
        <begin position="1"/>
        <end position="21"/>
    </location>
</feature>
<gene>
    <name evidence="2" type="ORF">B5G41_07150</name>
</gene>
<protein>
    <recommendedName>
        <fullName evidence="4">Fimbrillin family protein</fullName>
    </recommendedName>
</protein>
<dbReference type="Proteomes" id="UP000195772">
    <property type="component" value="Unassembled WGS sequence"/>
</dbReference>
<evidence type="ECO:0000256" key="1">
    <source>
        <dbReference type="SAM" id="SignalP"/>
    </source>
</evidence>
<reference evidence="3" key="1">
    <citation type="submission" date="2017-04" db="EMBL/GenBank/DDBJ databases">
        <title>Function of individual gut microbiota members based on whole genome sequencing of pure cultures obtained from chicken caecum.</title>
        <authorList>
            <person name="Medvecky M."/>
            <person name="Cejkova D."/>
            <person name="Polansky O."/>
            <person name="Karasova D."/>
            <person name="Kubasova T."/>
            <person name="Cizek A."/>
            <person name="Rychlik I."/>
        </authorList>
    </citation>
    <scope>NUCLEOTIDE SEQUENCE [LARGE SCALE GENOMIC DNA]</scope>
    <source>
        <strain evidence="3">An90</strain>
    </source>
</reference>
<accession>A0A1Y3QV21</accession>
<evidence type="ECO:0008006" key="4">
    <source>
        <dbReference type="Google" id="ProtNLM"/>
    </source>
</evidence>